<comment type="caution">
    <text evidence="1">The sequence shown here is derived from an EMBL/GenBank/DDBJ whole genome shotgun (WGS) entry which is preliminary data.</text>
</comment>
<evidence type="ECO:0000313" key="1">
    <source>
        <dbReference type="EMBL" id="KAB3535258.1"/>
    </source>
</evidence>
<organism evidence="1 2">
    <name type="scientific">Alkaliphilus pronyensis</name>
    <dbReference type="NCBI Taxonomy" id="1482732"/>
    <lineage>
        <taxon>Bacteria</taxon>
        <taxon>Bacillati</taxon>
        <taxon>Bacillota</taxon>
        <taxon>Clostridia</taxon>
        <taxon>Peptostreptococcales</taxon>
        <taxon>Natronincolaceae</taxon>
        <taxon>Alkaliphilus</taxon>
    </lineage>
</organism>
<sequence>MEKHEKLSYCGLYCGGCRNYKENLNCKGCRNEKVLVSDCPTIECCKSKGFLHCGECEEFPCSELKDFYNSGVKHHHLAYKNMLKVNEIGVEKWLSEQEAEHICKCGGKKLWFSTKCSNKEC</sequence>
<protein>
    <submittedName>
        <fullName evidence="1">DUF3795 domain-containing protein</fullName>
    </submittedName>
</protein>
<reference evidence="1 2" key="1">
    <citation type="submission" date="2019-10" db="EMBL/GenBank/DDBJ databases">
        <title>Alkaliphilus serpentinus sp. nov. and Alkaliphilus pronyensis sp. nov., two novel anaerobic alkaliphilic species isolated from the serpentinized-hosted hydrothermal field of the Prony Bay (New Caledonia).</title>
        <authorList>
            <person name="Postec A."/>
        </authorList>
    </citation>
    <scope>NUCLEOTIDE SEQUENCE [LARGE SCALE GENOMIC DNA]</scope>
    <source>
        <strain evidence="1 2">LacV</strain>
    </source>
</reference>
<dbReference type="AlphaFoldDB" id="A0A6I0EZ69"/>
<proteinExistence type="predicted"/>
<dbReference type="Pfam" id="PF12675">
    <property type="entry name" value="DUF3795"/>
    <property type="match status" value="1"/>
</dbReference>
<dbReference type="InterPro" id="IPR024227">
    <property type="entry name" value="DUF3795"/>
</dbReference>
<name>A0A6I0EZ69_9FIRM</name>
<keyword evidence="2" id="KW-1185">Reference proteome</keyword>
<dbReference type="Proteomes" id="UP000432715">
    <property type="component" value="Unassembled WGS sequence"/>
</dbReference>
<dbReference type="OrthoDB" id="9803966at2"/>
<accession>A0A6I0EZ69</accession>
<dbReference type="RefSeq" id="WP_151860974.1">
    <property type="nucleotide sequence ID" value="NZ_WBZC01000023.1"/>
</dbReference>
<gene>
    <name evidence="1" type="ORF">F8154_07395</name>
</gene>
<evidence type="ECO:0000313" key="2">
    <source>
        <dbReference type="Proteomes" id="UP000432715"/>
    </source>
</evidence>
<dbReference type="EMBL" id="WBZC01000023">
    <property type="protein sequence ID" value="KAB3535258.1"/>
    <property type="molecule type" value="Genomic_DNA"/>
</dbReference>